<proteinExistence type="predicted"/>
<evidence type="ECO:0000256" key="1">
    <source>
        <dbReference type="SAM" id="Phobius"/>
    </source>
</evidence>
<feature type="transmembrane region" description="Helical" evidence="1">
    <location>
        <begin position="21"/>
        <end position="45"/>
    </location>
</feature>
<accession>A0A1R1C3D0</accession>
<name>A0A1R1C3D0_PAEAM</name>
<evidence type="ECO:0000313" key="2">
    <source>
        <dbReference type="EMBL" id="OMF16625.1"/>
    </source>
</evidence>
<feature type="transmembrane region" description="Helical" evidence="1">
    <location>
        <begin position="65"/>
        <end position="82"/>
    </location>
</feature>
<protein>
    <submittedName>
        <fullName evidence="2">Uncharacterized protein</fullName>
    </submittedName>
</protein>
<dbReference type="EMBL" id="MRTJ01000001">
    <property type="protein sequence ID" value="OMF16625.1"/>
    <property type="molecule type" value="Genomic_DNA"/>
</dbReference>
<comment type="caution">
    <text evidence="2">The sequence shown here is derived from an EMBL/GenBank/DDBJ whole genome shotgun (WGS) entry which is preliminary data.</text>
</comment>
<gene>
    <name evidence="2" type="ORF">BK131_01100</name>
</gene>
<keyword evidence="1" id="KW-0812">Transmembrane</keyword>
<organism evidence="2 3">
    <name type="scientific">Paenibacillus amylolyticus</name>
    <dbReference type="NCBI Taxonomy" id="1451"/>
    <lineage>
        <taxon>Bacteria</taxon>
        <taxon>Bacillati</taxon>
        <taxon>Bacillota</taxon>
        <taxon>Bacilli</taxon>
        <taxon>Bacillales</taxon>
        <taxon>Paenibacillaceae</taxon>
        <taxon>Paenibacillus</taxon>
    </lineage>
</organism>
<dbReference type="AlphaFoldDB" id="A0A1R1C3D0"/>
<sequence length="84" mass="9823">MDLWIMGFVDRRTFLRIRRKRVILLFIKRITNVVLVVSILVSFYYLYIMLVHLPTDGLELAELKIRSTVALGVTAIAAYIRLKL</sequence>
<evidence type="ECO:0000313" key="3">
    <source>
        <dbReference type="Proteomes" id="UP000187134"/>
    </source>
</evidence>
<keyword evidence="1" id="KW-1133">Transmembrane helix</keyword>
<reference evidence="2 3" key="1">
    <citation type="submission" date="2016-11" db="EMBL/GenBank/DDBJ databases">
        <title>Paenibacillus species isolates.</title>
        <authorList>
            <person name="Beno S.M."/>
        </authorList>
    </citation>
    <scope>NUCLEOTIDE SEQUENCE [LARGE SCALE GENOMIC DNA]</scope>
    <source>
        <strain evidence="2 3">FSL H8-0246</strain>
    </source>
</reference>
<dbReference type="Proteomes" id="UP000187134">
    <property type="component" value="Unassembled WGS sequence"/>
</dbReference>
<keyword evidence="1" id="KW-0472">Membrane</keyword>